<evidence type="ECO:0000256" key="1">
    <source>
        <dbReference type="ARBA" id="ARBA00004651"/>
    </source>
</evidence>
<feature type="transmembrane region" description="Helical" evidence="8">
    <location>
        <begin position="86"/>
        <end position="116"/>
    </location>
</feature>
<dbReference type="PANTHER" id="PTHR11388:SF157">
    <property type="entry name" value="SOLUTE CARRIER ORGANIC ANION TRANSPORTER FAMILY MEMBER 2A1-LIKE"/>
    <property type="match status" value="1"/>
</dbReference>
<reference evidence="11" key="3">
    <citation type="journal article" date="2014" name="Nature">
        <title>Elephant shark genome provides unique insights into gnathostome evolution.</title>
        <authorList>
            <consortium name="International Elephant Shark Genome Sequencing Consortium"/>
            <person name="Venkatesh B."/>
            <person name="Lee A.P."/>
            <person name="Ravi V."/>
            <person name="Maurya A.K."/>
            <person name="Lian M.M."/>
            <person name="Swann J.B."/>
            <person name="Ohta Y."/>
            <person name="Flajnik M.F."/>
            <person name="Sutoh Y."/>
            <person name="Kasahara M."/>
            <person name="Hoon S."/>
            <person name="Gangu V."/>
            <person name="Roy S.W."/>
            <person name="Irimia M."/>
            <person name="Korzh V."/>
            <person name="Kondrychyn I."/>
            <person name="Lim Z.W."/>
            <person name="Tay B.H."/>
            <person name="Tohari S."/>
            <person name="Kong K.W."/>
            <person name="Ho S."/>
            <person name="Lorente-Galdos B."/>
            <person name="Quilez J."/>
            <person name="Marques-Bonet T."/>
            <person name="Raney B.J."/>
            <person name="Ingham P.W."/>
            <person name="Tay A."/>
            <person name="Hillier L.W."/>
            <person name="Minx P."/>
            <person name="Boehm T."/>
            <person name="Wilson R.K."/>
            <person name="Brenner S."/>
            <person name="Warren W.C."/>
        </authorList>
    </citation>
    <scope>NUCLEOTIDE SEQUENCE [LARGE SCALE GENOMIC DNA]</scope>
</reference>
<feature type="domain" description="Kazal-like" evidence="9">
    <location>
        <begin position="285"/>
        <end position="335"/>
    </location>
</feature>
<keyword evidence="5 8" id="KW-1133">Transmembrane helix</keyword>
<dbReference type="AlphaFoldDB" id="A0A4W3IHK0"/>
<dbReference type="Proteomes" id="UP000314986">
    <property type="component" value="Unassembled WGS sequence"/>
</dbReference>
<dbReference type="PROSITE" id="PS51465">
    <property type="entry name" value="KAZAL_2"/>
    <property type="match status" value="1"/>
</dbReference>
<dbReference type="InterPro" id="IPR036058">
    <property type="entry name" value="Kazal_dom_sf"/>
</dbReference>
<feature type="transmembrane region" description="Helical" evidence="8">
    <location>
        <begin position="49"/>
        <end position="74"/>
    </location>
</feature>
<reference evidence="11" key="1">
    <citation type="journal article" date="2006" name="Science">
        <title>Ancient noncoding elements conserved in the human genome.</title>
        <authorList>
            <person name="Venkatesh B."/>
            <person name="Kirkness E.F."/>
            <person name="Loh Y.H."/>
            <person name="Halpern A.L."/>
            <person name="Lee A.P."/>
            <person name="Johnson J."/>
            <person name="Dandona N."/>
            <person name="Viswanathan L.D."/>
            <person name="Tay A."/>
            <person name="Venter J.C."/>
            <person name="Strausberg R.L."/>
            <person name="Brenner S."/>
        </authorList>
    </citation>
    <scope>NUCLEOTIDE SEQUENCE [LARGE SCALE GENOMIC DNA]</scope>
</reference>
<sequence length="497" mass="55156">MKSSITQIERRFGVPSSFIGLIDGSFEIGNLLVVTAVSYFGAKHHRPQIIGAGLLIVSLECPPKLLIIFTSTVGSFISLEINCNQFYFILSCTFTVALIGPIFGFLLGSFCAKLFVDIGFVNQYGLTITPNDARWVGAWWLGFLIAGVLIIIAAIPLFFFPKSMPSKGERKKIEKSIPQTTEVTQSGSNQQSTISEMAKGFMPSLKQLFYSPIFTLFGVYSILDANAWIGLFTFNPKFIEQQYGQSTSRVNYLIGQYFLVFVTMKYFALFYKISALMKLDSYNEHNLVSVCNSDCTCSKTQWEPVCAVNGLTYISPCLAGCKTTTGQVILGQCQKGDGCEKTCVYFLIVTGLSSFFYSFGITPSFAMLLRSVKQDLKSFTIGILMLLIRIFGGIPVPIHFGAMTCLKWGSEECGVPGACRIYDNDSSRIIQQLAFIQGHSHLLYRPHLRSPSYPHPPCAPPIFYPNSQLGSKSLIVQRFGTSYTNVCCRCYVNKDAF</sequence>
<dbReference type="GeneTree" id="ENSGT01150000286901"/>
<comment type="similarity">
    <text evidence="2">Belongs to the organo anion transporter (TC 2.A.60) family.</text>
</comment>
<dbReference type="Ensembl" id="ENSCMIT00000027372.1">
    <property type="protein sequence ID" value="ENSCMIP00000026941.1"/>
    <property type="gene ID" value="ENSCMIG00000011746.1"/>
</dbReference>
<organism evidence="10 11">
    <name type="scientific">Callorhinchus milii</name>
    <name type="common">Ghost shark</name>
    <dbReference type="NCBI Taxonomy" id="7868"/>
    <lineage>
        <taxon>Eukaryota</taxon>
        <taxon>Metazoa</taxon>
        <taxon>Chordata</taxon>
        <taxon>Craniata</taxon>
        <taxon>Vertebrata</taxon>
        <taxon>Chondrichthyes</taxon>
        <taxon>Holocephali</taxon>
        <taxon>Chimaeriformes</taxon>
        <taxon>Callorhinchidae</taxon>
        <taxon>Callorhinchus</taxon>
    </lineage>
</organism>
<accession>A0A4W3IHK0</accession>
<evidence type="ECO:0000256" key="7">
    <source>
        <dbReference type="ARBA" id="ARBA00023157"/>
    </source>
</evidence>
<feature type="transmembrane region" description="Helical" evidence="8">
    <location>
        <begin position="344"/>
        <end position="366"/>
    </location>
</feature>
<evidence type="ECO:0000256" key="3">
    <source>
        <dbReference type="ARBA" id="ARBA00022475"/>
    </source>
</evidence>
<evidence type="ECO:0000256" key="5">
    <source>
        <dbReference type="ARBA" id="ARBA00022989"/>
    </source>
</evidence>
<evidence type="ECO:0000313" key="11">
    <source>
        <dbReference type="Proteomes" id="UP000314986"/>
    </source>
</evidence>
<keyword evidence="7" id="KW-1015">Disulfide bond</keyword>
<feature type="transmembrane region" description="Helical" evidence="8">
    <location>
        <begin position="378"/>
        <end position="398"/>
    </location>
</feature>
<dbReference type="InterPro" id="IPR036259">
    <property type="entry name" value="MFS_trans_sf"/>
</dbReference>
<reference evidence="10" key="4">
    <citation type="submission" date="2025-08" db="UniProtKB">
        <authorList>
            <consortium name="Ensembl"/>
        </authorList>
    </citation>
    <scope>IDENTIFICATION</scope>
</reference>
<protein>
    <recommendedName>
        <fullName evidence="9">Kazal-like domain-containing protein</fullName>
    </recommendedName>
</protein>
<dbReference type="GO" id="GO:0016323">
    <property type="term" value="C:basolateral plasma membrane"/>
    <property type="evidence" value="ECO:0007669"/>
    <property type="project" value="TreeGrafter"/>
</dbReference>
<feature type="transmembrane region" description="Helical" evidence="8">
    <location>
        <begin position="12"/>
        <end position="37"/>
    </location>
</feature>
<keyword evidence="11" id="KW-1185">Reference proteome</keyword>
<feature type="transmembrane region" description="Helical" evidence="8">
    <location>
        <begin position="136"/>
        <end position="160"/>
    </location>
</feature>
<proteinExistence type="inferred from homology"/>
<dbReference type="SUPFAM" id="SSF100895">
    <property type="entry name" value="Kazal-type serine protease inhibitors"/>
    <property type="match status" value="1"/>
</dbReference>
<keyword evidence="4 8" id="KW-0812">Transmembrane</keyword>
<dbReference type="GO" id="GO:0043252">
    <property type="term" value="P:sodium-independent organic anion transport"/>
    <property type="evidence" value="ECO:0007669"/>
    <property type="project" value="TreeGrafter"/>
</dbReference>
<dbReference type="InterPro" id="IPR002350">
    <property type="entry name" value="Kazal_dom"/>
</dbReference>
<reference evidence="10" key="5">
    <citation type="submission" date="2025-09" db="UniProtKB">
        <authorList>
            <consortium name="Ensembl"/>
        </authorList>
    </citation>
    <scope>IDENTIFICATION</scope>
</reference>
<keyword evidence="3" id="KW-1003">Cell membrane</keyword>
<dbReference type="InterPro" id="IPR004156">
    <property type="entry name" value="OATP"/>
</dbReference>
<evidence type="ECO:0000313" key="10">
    <source>
        <dbReference type="Ensembl" id="ENSCMIP00000026941.1"/>
    </source>
</evidence>
<dbReference type="Pfam" id="PF07648">
    <property type="entry name" value="Kazal_2"/>
    <property type="match status" value="1"/>
</dbReference>
<evidence type="ECO:0000256" key="4">
    <source>
        <dbReference type="ARBA" id="ARBA00022692"/>
    </source>
</evidence>
<evidence type="ECO:0000259" key="9">
    <source>
        <dbReference type="PROSITE" id="PS51465"/>
    </source>
</evidence>
<dbReference type="SUPFAM" id="SSF103473">
    <property type="entry name" value="MFS general substrate transporter"/>
    <property type="match status" value="1"/>
</dbReference>
<dbReference type="PANTHER" id="PTHR11388">
    <property type="entry name" value="ORGANIC ANION TRANSPORTER"/>
    <property type="match status" value="1"/>
</dbReference>
<dbReference type="GO" id="GO:0015347">
    <property type="term" value="F:sodium-independent organic anion transmembrane transporter activity"/>
    <property type="evidence" value="ECO:0007669"/>
    <property type="project" value="TreeGrafter"/>
</dbReference>
<comment type="subcellular location">
    <subcellularLocation>
        <location evidence="1">Cell membrane</location>
        <topology evidence="1">Multi-pass membrane protein</topology>
    </subcellularLocation>
</comment>
<dbReference type="Pfam" id="PF03137">
    <property type="entry name" value="OATP"/>
    <property type="match status" value="3"/>
</dbReference>
<feature type="transmembrane region" description="Helical" evidence="8">
    <location>
        <begin position="208"/>
        <end position="232"/>
    </location>
</feature>
<name>A0A4W3IHK0_CALMI</name>
<evidence type="ECO:0000256" key="8">
    <source>
        <dbReference type="SAM" id="Phobius"/>
    </source>
</evidence>
<reference evidence="11" key="2">
    <citation type="journal article" date="2007" name="PLoS Biol.">
        <title>Survey sequencing and comparative analysis of the elephant shark (Callorhinchus milii) genome.</title>
        <authorList>
            <person name="Venkatesh B."/>
            <person name="Kirkness E.F."/>
            <person name="Loh Y.H."/>
            <person name="Halpern A.L."/>
            <person name="Lee A.P."/>
            <person name="Johnson J."/>
            <person name="Dandona N."/>
            <person name="Viswanathan L.D."/>
            <person name="Tay A."/>
            <person name="Venter J.C."/>
            <person name="Strausberg R.L."/>
            <person name="Brenner S."/>
        </authorList>
    </citation>
    <scope>NUCLEOTIDE SEQUENCE [LARGE SCALE GENOMIC DNA]</scope>
</reference>
<dbReference type="Gene3D" id="1.20.1250.20">
    <property type="entry name" value="MFS general substrate transporter like domains"/>
    <property type="match status" value="1"/>
</dbReference>
<keyword evidence="6 8" id="KW-0472">Membrane</keyword>
<evidence type="ECO:0000256" key="2">
    <source>
        <dbReference type="ARBA" id="ARBA00009657"/>
    </source>
</evidence>
<feature type="transmembrane region" description="Helical" evidence="8">
    <location>
        <begin position="252"/>
        <end position="271"/>
    </location>
</feature>
<evidence type="ECO:0000256" key="6">
    <source>
        <dbReference type="ARBA" id="ARBA00023136"/>
    </source>
</evidence>